<proteinExistence type="predicted"/>
<dbReference type="OrthoDB" id="9030534at2"/>
<evidence type="ECO:0008006" key="4">
    <source>
        <dbReference type="Google" id="ProtNLM"/>
    </source>
</evidence>
<dbReference type="AlphaFoldDB" id="A0A1N6KH92"/>
<gene>
    <name evidence="2" type="ORF">SAMN05444165_3629</name>
</gene>
<evidence type="ECO:0000256" key="1">
    <source>
        <dbReference type="SAM" id="SignalP"/>
    </source>
</evidence>
<dbReference type="Pfam" id="PF13663">
    <property type="entry name" value="DUF4148"/>
    <property type="match status" value="1"/>
</dbReference>
<dbReference type="Proteomes" id="UP000185151">
    <property type="component" value="Unassembled WGS sequence"/>
</dbReference>
<sequence length="105" mass="11125">MKLATRTVLMTLLLAGSASAMAAPGLTPKQCNSYPFTHTKGEVTHKQLMRELGELEAVGYDPTANENIYPADIQAAEQKLQAEYRADCMPAASATNAQGVANPAS</sequence>
<organism evidence="2 3">
    <name type="scientific">Paraburkholderia phenazinium</name>
    <dbReference type="NCBI Taxonomy" id="60549"/>
    <lineage>
        <taxon>Bacteria</taxon>
        <taxon>Pseudomonadati</taxon>
        <taxon>Pseudomonadota</taxon>
        <taxon>Betaproteobacteria</taxon>
        <taxon>Burkholderiales</taxon>
        <taxon>Burkholderiaceae</taxon>
        <taxon>Paraburkholderia</taxon>
    </lineage>
</organism>
<keyword evidence="1" id="KW-0732">Signal</keyword>
<dbReference type="EMBL" id="FSRU01000002">
    <property type="protein sequence ID" value="SIO55952.1"/>
    <property type="molecule type" value="Genomic_DNA"/>
</dbReference>
<feature type="chain" id="PRO_5009936926" description="DUF4148 domain-containing protein" evidence="1">
    <location>
        <begin position="23"/>
        <end position="105"/>
    </location>
</feature>
<feature type="signal peptide" evidence="1">
    <location>
        <begin position="1"/>
        <end position="22"/>
    </location>
</feature>
<dbReference type="RefSeq" id="WP_074297837.1">
    <property type="nucleotide sequence ID" value="NZ_FSRU01000002.1"/>
</dbReference>
<keyword evidence="3" id="KW-1185">Reference proteome</keyword>
<dbReference type="InterPro" id="IPR025421">
    <property type="entry name" value="DUF4148"/>
</dbReference>
<protein>
    <recommendedName>
        <fullName evidence="4">DUF4148 domain-containing protein</fullName>
    </recommendedName>
</protein>
<name>A0A1N6KH92_9BURK</name>
<accession>A0A1N6KH92</accession>
<evidence type="ECO:0000313" key="3">
    <source>
        <dbReference type="Proteomes" id="UP000185151"/>
    </source>
</evidence>
<reference evidence="2 3" key="1">
    <citation type="submission" date="2016-11" db="EMBL/GenBank/DDBJ databases">
        <authorList>
            <person name="Jaros S."/>
            <person name="Januszkiewicz K."/>
            <person name="Wedrychowicz H."/>
        </authorList>
    </citation>
    <scope>NUCLEOTIDE SEQUENCE [LARGE SCALE GENOMIC DNA]</scope>
    <source>
        <strain evidence="2 3">GAS95</strain>
    </source>
</reference>
<evidence type="ECO:0000313" key="2">
    <source>
        <dbReference type="EMBL" id="SIO55952.1"/>
    </source>
</evidence>